<evidence type="ECO:0000313" key="5">
    <source>
        <dbReference type="EMBL" id="QFZ17875.1"/>
    </source>
</evidence>
<dbReference type="InterPro" id="IPR000792">
    <property type="entry name" value="Tscrpt_reg_LuxR_C"/>
</dbReference>
<dbReference type="RefSeq" id="WP_033434844.1">
    <property type="nucleotide sequence ID" value="NZ_CP034550.1"/>
</dbReference>
<evidence type="ECO:0000256" key="2">
    <source>
        <dbReference type="ARBA" id="ARBA00023125"/>
    </source>
</evidence>
<organism evidence="5 6">
    <name type="scientific">Saccharothrix syringae</name>
    <name type="common">Nocardiopsis syringae</name>
    <dbReference type="NCBI Taxonomy" id="103733"/>
    <lineage>
        <taxon>Bacteria</taxon>
        <taxon>Bacillati</taxon>
        <taxon>Actinomycetota</taxon>
        <taxon>Actinomycetes</taxon>
        <taxon>Pseudonocardiales</taxon>
        <taxon>Pseudonocardiaceae</taxon>
        <taxon>Saccharothrix</taxon>
    </lineage>
</organism>
<sequence>MTATAAGAVVRAEDPVSRAGLVSHLEAAGIPVLPDQEWHRADVAVLVVERFIGEVVAGLRREVGRTGTPVVLVADELSTEEFLIAVDCGITAVVPRTAAGGDLVVRAVRAAAVGDGLLPPRLVGEALRRLQTARREAQPRGASSPNAQLSKREVEVLRLMADGLDTAEVAERLSCSQRTVKNVVYGITVRLNLRNRSHAVAYAVRCGLI</sequence>
<dbReference type="PANTHER" id="PTHR44688">
    <property type="entry name" value="DNA-BINDING TRANSCRIPTIONAL ACTIVATOR DEVR_DOSR"/>
    <property type="match status" value="1"/>
</dbReference>
<dbReference type="Proteomes" id="UP000325787">
    <property type="component" value="Chromosome"/>
</dbReference>
<keyword evidence="3" id="KW-0804">Transcription</keyword>
<gene>
    <name evidence="5" type="ORF">EKG83_10620</name>
</gene>
<feature type="domain" description="HTH luxR-type" evidence="4">
    <location>
        <begin position="142"/>
        <end position="207"/>
    </location>
</feature>
<keyword evidence="1" id="KW-0805">Transcription regulation</keyword>
<accession>A0A5Q0GW46</accession>
<dbReference type="AlphaFoldDB" id="A0A5Q0GW46"/>
<protein>
    <submittedName>
        <fullName evidence="5">Response regulator transcription factor</fullName>
    </submittedName>
</protein>
<dbReference type="SUPFAM" id="SSF46894">
    <property type="entry name" value="C-terminal effector domain of the bipartite response regulators"/>
    <property type="match status" value="1"/>
</dbReference>
<evidence type="ECO:0000313" key="6">
    <source>
        <dbReference type="Proteomes" id="UP000325787"/>
    </source>
</evidence>
<dbReference type="PRINTS" id="PR00038">
    <property type="entry name" value="HTHLUXR"/>
</dbReference>
<dbReference type="KEGG" id="ssyi:EKG83_10620"/>
<dbReference type="Pfam" id="PF00196">
    <property type="entry name" value="GerE"/>
    <property type="match status" value="1"/>
</dbReference>
<dbReference type="SMART" id="SM00421">
    <property type="entry name" value="HTH_LUXR"/>
    <property type="match status" value="1"/>
</dbReference>
<dbReference type="GO" id="GO:0006355">
    <property type="term" value="P:regulation of DNA-templated transcription"/>
    <property type="evidence" value="ECO:0007669"/>
    <property type="project" value="InterPro"/>
</dbReference>
<evidence type="ECO:0000256" key="1">
    <source>
        <dbReference type="ARBA" id="ARBA00023015"/>
    </source>
</evidence>
<dbReference type="GO" id="GO:0003677">
    <property type="term" value="F:DNA binding"/>
    <property type="evidence" value="ECO:0007669"/>
    <property type="project" value="UniProtKB-KW"/>
</dbReference>
<dbReference type="CDD" id="cd06170">
    <property type="entry name" value="LuxR_C_like"/>
    <property type="match status" value="1"/>
</dbReference>
<dbReference type="InterPro" id="IPR016032">
    <property type="entry name" value="Sig_transdc_resp-reg_C-effctor"/>
</dbReference>
<dbReference type="PANTHER" id="PTHR44688:SF16">
    <property type="entry name" value="DNA-BINDING TRANSCRIPTIONAL ACTIVATOR DEVR_DOSR"/>
    <property type="match status" value="1"/>
</dbReference>
<dbReference type="PROSITE" id="PS50043">
    <property type="entry name" value="HTH_LUXR_2"/>
    <property type="match status" value="1"/>
</dbReference>
<dbReference type="OrthoDB" id="4309410at2"/>
<name>A0A5Q0GW46_SACSY</name>
<proteinExistence type="predicted"/>
<dbReference type="Gene3D" id="3.40.50.2300">
    <property type="match status" value="1"/>
</dbReference>
<keyword evidence="2" id="KW-0238">DNA-binding</keyword>
<dbReference type="EMBL" id="CP034550">
    <property type="protein sequence ID" value="QFZ17875.1"/>
    <property type="molecule type" value="Genomic_DNA"/>
</dbReference>
<reference evidence="6" key="1">
    <citation type="journal article" date="2021" name="Curr. Microbiol.">
        <title>Complete genome of nocamycin-producing strain Saccharothrix syringae NRRL B-16468 reveals the biosynthetic potential for secondary metabolites.</title>
        <authorList>
            <person name="Mo X."/>
            <person name="Yang S."/>
        </authorList>
    </citation>
    <scope>NUCLEOTIDE SEQUENCE [LARGE SCALE GENOMIC DNA]</scope>
    <source>
        <strain evidence="6">ATCC 51364 / DSM 43886 / JCM 6844 / KCTC 9398 / NBRC 14523 / NRRL B-16468 / INA 2240</strain>
    </source>
</reference>
<evidence type="ECO:0000259" key="4">
    <source>
        <dbReference type="PROSITE" id="PS50043"/>
    </source>
</evidence>
<keyword evidence="6" id="KW-1185">Reference proteome</keyword>
<evidence type="ECO:0000256" key="3">
    <source>
        <dbReference type="ARBA" id="ARBA00023163"/>
    </source>
</evidence>